<evidence type="ECO:0000256" key="5">
    <source>
        <dbReference type="ARBA" id="ARBA00022490"/>
    </source>
</evidence>
<dbReference type="Proteomes" id="UP000095287">
    <property type="component" value="Unplaced"/>
</dbReference>
<evidence type="ECO:0000313" key="11">
    <source>
        <dbReference type="Proteomes" id="UP000095287"/>
    </source>
</evidence>
<evidence type="ECO:0000256" key="9">
    <source>
        <dbReference type="ARBA" id="ARBA00023136"/>
    </source>
</evidence>
<dbReference type="InterPro" id="IPR052386">
    <property type="entry name" value="GPSM"/>
</dbReference>
<accession>A0A1I7ZE52</accession>
<dbReference type="GO" id="GO:0005886">
    <property type="term" value="C:plasma membrane"/>
    <property type="evidence" value="ECO:0007669"/>
    <property type="project" value="UniProtKB-SubCell"/>
</dbReference>
<evidence type="ECO:0000256" key="7">
    <source>
        <dbReference type="ARBA" id="ARBA00022737"/>
    </source>
</evidence>
<dbReference type="GO" id="GO:0005938">
    <property type="term" value="C:cell cortex"/>
    <property type="evidence" value="ECO:0007669"/>
    <property type="project" value="TreeGrafter"/>
</dbReference>
<dbReference type="Pfam" id="PF13424">
    <property type="entry name" value="TPR_12"/>
    <property type="match status" value="2"/>
</dbReference>
<dbReference type="FunFam" id="1.25.40.10:FF:000043">
    <property type="entry name" value="G-protein-signaling modulator 2 isoform X1"/>
    <property type="match status" value="1"/>
</dbReference>
<evidence type="ECO:0000313" key="12">
    <source>
        <dbReference type="WBParaSite" id="L893_g25489.t1"/>
    </source>
</evidence>
<dbReference type="WBParaSite" id="L893_g25489.t1">
    <property type="protein sequence ID" value="L893_g25489.t1"/>
    <property type="gene ID" value="L893_g25489"/>
</dbReference>
<keyword evidence="8 10" id="KW-0802">TPR repeat</keyword>
<dbReference type="GO" id="GO:0001965">
    <property type="term" value="F:G-protein alpha-subunit binding"/>
    <property type="evidence" value="ECO:0007669"/>
    <property type="project" value="TreeGrafter"/>
</dbReference>
<keyword evidence="11" id="KW-1185">Reference proteome</keyword>
<evidence type="ECO:0000256" key="3">
    <source>
        <dbReference type="ARBA" id="ARBA00006600"/>
    </source>
</evidence>
<dbReference type="GO" id="GO:0005092">
    <property type="term" value="F:GDP-dissociation inhibitor activity"/>
    <property type="evidence" value="ECO:0007669"/>
    <property type="project" value="TreeGrafter"/>
</dbReference>
<keyword evidence="7" id="KW-0677">Repeat</keyword>
<dbReference type="AlphaFoldDB" id="A0A1I7ZE52"/>
<dbReference type="Pfam" id="PF13176">
    <property type="entry name" value="TPR_7"/>
    <property type="match status" value="1"/>
</dbReference>
<dbReference type="SUPFAM" id="SSF48452">
    <property type="entry name" value="TPR-like"/>
    <property type="match status" value="2"/>
</dbReference>
<evidence type="ECO:0000256" key="8">
    <source>
        <dbReference type="ARBA" id="ARBA00022803"/>
    </source>
</evidence>
<keyword evidence="5" id="KW-0963">Cytoplasm</keyword>
<dbReference type="PANTHER" id="PTHR45954">
    <property type="entry name" value="LD33695P"/>
    <property type="match status" value="1"/>
</dbReference>
<reference evidence="12" key="1">
    <citation type="submission" date="2016-11" db="UniProtKB">
        <authorList>
            <consortium name="WormBaseParasite"/>
        </authorList>
    </citation>
    <scope>IDENTIFICATION</scope>
</reference>
<keyword evidence="9" id="KW-0472">Membrane</keyword>
<name>A0A1I7ZE52_9BILA</name>
<feature type="repeat" description="TPR" evidence="10">
    <location>
        <begin position="260"/>
        <end position="293"/>
    </location>
</feature>
<dbReference type="Gene3D" id="1.25.40.10">
    <property type="entry name" value="Tetratricopeptide repeat domain"/>
    <property type="match status" value="1"/>
</dbReference>
<evidence type="ECO:0000256" key="2">
    <source>
        <dbReference type="ARBA" id="ARBA00004496"/>
    </source>
</evidence>
<proteinExistence type="inferred from homology"/>
<evidence type="ECO:0000256" key="10">
    <source>
        <dbReference type="PROSITE-ProRule" id="PRU00339"/>
    </source>
</evidence>
<protein>
    <submittedName>
        <fullName evidence="12">G-protein-signaling modulator 2</fullName>
    </submittedName>
</protein>
<sequence length="570" mass="62745">MNRVCRSDDSVSAEVSAVSRLKSVDAARFQTEENESECLALAQEGERLIRDNDVALGIQYLEKALEVGTKKVQLLTAIYSQLGNAYFSTRNYTKALKFHHNDLLITKLMKDLAGEAKACGNLGNTYKALSNYKDAIYYCEVHLKIARSIDEPTCVARALYNLATVFHSKGRQNNPSQPNSHDLTSASVSQAYKDDLNRAVELYKQNLEVVEQLDDPYARGRTYGNLGNVFYLLGDFETAVLYHQKRLDIARQFGDRAAMRRAYSNLGNAHVYMSKLEEAVQYYKLALAVAQEQGDRIGEAQVCFGLGNSATIQGDFDSAVDYHLRHLSLARELKDRAGEARACASLAVNFENKSDRPKALYFLALNKKLAQEMRDHAMEVTANDQIKQLLQGDAGASLIVGGQVKLDDSADPRRQVDHCGSMVGSRSMPNLLSSSLQSLIMKTCMANGVSATPLDSSLHSSTSIDCGLSRTPANELFNASKMSKFLSLAIACCSVRDLSGNQSSGCPNGGDARVHRLLPLLTSESASRFVLKRAQPCGTFWAGAIYSLFSKKACDGRRHKMSERLSSPIY</sequence>
<dbReference type="GO" id="GO:0000132">
    <property type="term" value="P:establishment of mitotic spindle orientation"/>
    <property type="evidence" value="ECO:0007669"/>
    <property type="project" value="TreeGrafter"/>
</dbReference>
<organism evidence="11 12">
    <name type="scientific">Steinernema glaseri</name>
    <dbReference type="NCBI Taxonomy" id="37863"/>
    <lineage>
        <taxon>Eukaryota</taxon>
        <taxon>Metazoa</taxon>
        <taxon>Ecdysozoa</taxon>
        <taxon>Nematoda</taxon>
        <taxon>Chromadorea</taxon>
        <taxon>Rhabditida</taxon>
        <taxon>Tylenchina</taxon>
        <taxon>Panagrolaimomorpha</taxon>
        <taxon>Strongyloidoidea</taxon>
        <taxon>Steinernematidae</taxon>
        <taxon>Steinernema</taxon>
    </lineage>
</organism>
<keyword evidence="6" id="KW-0597">Phosphoprotein</keyword>
<dbReference type="InterPro" id="IPR011990">
    <property type="entry name" value="TPR-like_helical_dom_sf"/>
</dbReference>
<dbReference type="InterPro" id="IPR019734">
    <property type="entry name" value="TPR_rpt"/>
</dbReference>
<keyword evidence="4" id="KW-1003">Cell membrane</keyword>
<comment type="subcellular location">
    <subcellularLocation>
        <location evidence="1">Cell membrane</location>
    </subcellularLocation>
    <subcellularLocation>
        <location evidence="2">Cytoplasm</location>
    </subcellularLocation>
</comment>
<dbReference type="SMART" id="SM00028">
    <property type="entry name" value="TPR"/>
    <property type="match status" value="5"/>
</dbReference>
<evidence type="ECO:0000256" key="6">
    <source>
        <dbReference type="ARBA" id="ARBA00022553"/>
    </source>
</evidence>
<dbReference type="PANTHER" id="PTHR45954:SF1">
    <property type="entry name" value="LD33695P"/>
    <property type="match status" value="1"/>
</dbReference>
<evidence type="ECO:0000256" key="4">
    <source>
        <dbReference type="ARBA" id="ARBA00022475"/>
    </source>
</evidence>
<dbReference type="PROSITE" id="PS50005">
    <property type="entry name" value="TPR"/>
    <property type="match status" value="1"/>
</dbReference>
<evidence type="ECO:0000256" key="1">
    <source>
        <dbReference type="ARBA" id="ARBA00004236"/>
    </source>
</evidence>
<comment type="similarity">
    <text evidence="3">Belongs to the GPSM family.</text>
</comment>